<keyword evidence="4" id="KW-1185">Reference proteome</keyword>
<name>A0ABT2M3X7_9FIRM</name>
<keyword evidence="1" id="KW-1133">Transmembrane helix</keyword>
<gene>
    <name evidence="3" type="ORF">N5B56_12415</name>
</gene>
<organism evidence="3 4">
    <name type="scientific">Eubacterium album</name>
    <dbReference type="NCBI Taxonomy" id="2978477"/>
    <lineage>
        <taxon>Bacteria</taxon>
        <taxon>Bacillati</taxon>
        <taxon>Bacillota</taxon>
        <taxon>Clostridia</taxon>
        <taxon>Eubacteriales</taxon>
        <taxon>Eubacteriaceae</taxon>
        <taxon>Eubacterium</taxon>
    </lineage>
</organism>
<evidence type="ECO:0000313" key="4">
    <source>
        <dbReference type="Proteomes" id="UP001431199"/>
    </source>
</evidence>
<evidence type="ECO:0000313" key="3">
    <source>
        <dbReference type="EMBL" id="MCT7399873.1"/>
    </source>
</evidence>
<dbReference type="Proteomes" id="UP001431199">
    <property type="component" value="Unassembled WGS sequence"/>
</dbReference>
<dbReference type="Pfam" id="PF14285">
    <property type="entry name" value="DUF4367"/>
    <property type="match status" value="1"/>
</dbReference>
<dbReference type="RefSeq" id="WP_260979105.1">
    <property type="nucleotide sequence ID" value="NZ_JAODBU010000013.1"/>
</dbReference>
<accession>A0ABT2M3X7</accession>
<reference evidence="3" key="1">
    <citation type="submission" date="2022-09" db="EMBL/GenBank/DDBJ databases">
        <title>Eubacterium sp. LFL-14 isolated from human feces.</title>
        <authorList>
            <person name="Liu F."/>
        </authorList>
    </citation>
    <scope>NUCLEOTIDE SEQUENCE</scope>
    <source>
        <strain evidence="3">LFL-14</strain>
    </source>
</reference>
<feature type="domain" description="DUF4367" evidence="2">
    <location>
        <begin position="143"/>
        <end position="251"/>
    </location>
</feature>
<evidence type="ECO:0000259" key="2">
    <source>
        <dbReference type="Pfam" id="PF14285"/>
    </source>
</evidence>
<dbReference type="InterPro" id="IPR025377">
    <property type="entry name" value="DUF4367"/>
</dbReference>
<keyword evidence="1" id="KW-0472">Membrane</keyword>
<proteinExistence type="predicted"/>
<evidence type="ECO:0000256" key="1">
    <source>
        <dbReference type="SAM" id="Phobius"/>
    </source>
</evidence>
<keyword evidence="1" id="KW-0812">Transmembrane</keyword>
<sequence length="254" mass="28905">MKMKNEREFEQLLKKASSTYVEEKGEKIIEEANQLNKQSGEPLPENYTKFIDDLFTDNQNVQFNKSKEKRNGIPLFYKAAVVVAAVMIVFNVSVVSVPAMRSATLGFLVKESKIATQIQSNDANKENNSWLNKDKFDIEWTEEYNVTYLPEGFSALTLSCSTLSRYIEYADGNDNSITLGQNIDTTTYSIDTENAKVEYLDINGKKAMYVEKEYEEIGNTNKLLWKEDDYFIGLDGIGVTKEELVKVAESVKKN</sequence>
<comment type="caution">
    <text evidence="3">The sequence shown here is derived from an EMBL/GenBank/DDBJ whole genome shotgun (WGS) entry which is preliminary data.</text>
</comment>
<protein>
    <submittedName>
        <fullName evidence="3">DUF4367 domain-containing protein</fullName>
    </submittedName>
</protein>
<feature type="transmembrane region" description="Helical" evidence="1">
    <location>
        <begin position="75"/>
        <end position="95"/>
    </location>
</feature>
<dbReference type="EMBL" id="JAODBU010000013">
    <property type="protein sequence ID" value="MCT7399873.1"/>
    <property type="molecule type" value="Genomic_DNA"/>
</dbReference>